<evidence type="ECO:0000313" key="2">
    <source>
        <dbReference type="EMBL" id="KAL0475031.1"/>
    </source>
</evidence>
<accession>A0ABR3DQW5</accession>
<protein>
    <submittedName>
        <fullName evidence="2">Uncharacterized protein</fullName>
    </submittedName>
</protein>
<dbReference type="EMBL" id="JAVLET010000001">
    <property type="protein sequence ID" value="KAL0475031.1"/>
    <property type="molecule type" value="Genomic_DNA"/>
</dbReference>
<evidence type="ECO:0000313" key="3">
    <source>
        <dbReference type="Proteomes" id="UP001451303"/>
    </source>
</evidence>
<feature type="coiled-coil region" evidence="1">
    <location>
        <begin position="139"/>
        <end position="215"/>
    </location>
</feature>
<comment type="caution">
    <text evidence="2">The sequence shown here is derived from an EMBL/GenBank/DDBJ whole genome shotgun (WGS) entry which is preliminary data.</text>
</comment>
<keyword evidence="3" id="KW-1185">Reference proteome</keyword>
<gene>
    <name evidence="2" type="ORF">QR685DRAFT_511489</name>
</gene>
<organism evidence="2 3">
    <name type="scientific">Neurospora intermedia</name>
    <dbReference type="NCBI Taxonomy" id="5142"/>
    <lineage>
        <taxon>Eukaryota</taxon>
        <taxon>Fungi</taxon>
        <taxon>Dikarya</taxon>
        <taxon>Ascomycota</taxon>
        <taxon>Pezizomycotina</taxon>
        <taxon>Sordariomycetes</taxon>
        <taxon>Sordariomycetidae</taxon>
        <taxon>Sordariales</taxon>
        <taxon>Sordariaceae</taxon>
        <taxon>Neurospora</taxon>
    </lineage>
</organism>
<reference evidence="2 3" key="1">
    <citation type="submission" date="2023-09" db="EMBL/GenBank/DDBJ databases">
        <title>Multi-omics analysis of a traditional fermented food reveals byproduct-associated fungal strains for waste-to-food upcycling.</title>
        <authorList>
            <consortium name="Lawrence Berkeley National Laboratory"/>
            <person name="Rekdal V.M."/>
            <person name="Villalobos-Escobedo J.M."/>
            <person name="Rodriguez-Valeron N."/>
            <person name="Garcia M.O."/>
            <person name="Vasquez D.P."/>
            <person name="Damayanti I."/>
            <person name="Sorensen P.M."/>
            <person name="Baidoo E.E."/>
            <person name="De Carvalho A.C."/>
            <person name="Riley R."/>
            <person name="Lipzen A."/>
            <person name="He G."/>
            <person name="Yan M."/>
            <person name="Haridas S."/>
            <person name="Daum C."/>
            <person name="Yoshinaga Y."/>
            <person name="Ng V."/>
            <person name="Grigoriev I.V."/>
            <person name="Munk R."/>
            <person name="Nuraida L."/>
            <person name="Wijaya C.H."/>
            <person name="Morales P.-C."/>
            <person name="Keasling J.D."/>
        </authorList>
    </citation>
    <scope>NUCLEOTIDE SEQUENCE [LARGE SCALE GENOMIC DNA]</scope>
    <source>
        <strain evidence="2 3">FGSC 2613</strain>
    </source>
</reference>
<dbReference type="Proteomes" id="UP001451303">
    <property type="component" value="Unassembled WGS sequence"/>
</dbReference>
<keyword evidence="1" id="KW-0175">Coiled coil</keyword>
<proteinExistence type="predicted"/>
<evidence type="ECO:0000256" key="1">
    <source>
        <dbReference type="SAM" id="Coils"/>
    </source>
</evidence>
<name>A0ABR3DQW5_NEUIN</name>
<sequence>MSGNQDDTTTVPVYHSHHSYLFAEITKKYPNLTTEELENEFKTKVEGAYATKLFEEYGALYHISRDQVDAFKAFVADELMWSRYLYDKPEAGLTQQQGAKLVAKFRARIAELKEGHAEEKMKLQSEHRAVYEAFYKGACVDYSSQIKELSAENERLKEENAEVKRLKKDLLDEREEQFDKFEVLLGAKMDLEKDVKRKEDRIKDLEDEVAELKKHKGLAEYVESAEASKGSSANMAVQAAQIEKALEDWSISLSPRTATKCWRWKSRSRRLGERTRRG</sequence>